<feature type="domain" description="PIN" evidence="1">
    <location>
        <begin position="4"/>
        <end position="125"/>
    </location>
</feature>
<dbReference type="AlphaFoldDB" id="A0A1V4H0T0"/>
<evidence type="ECO:0000313" key="5">
    <source>
        <dbReference type="Proteomes" id="UP000254107"/>
    </source>
</evidence>
<dbReference type="Proteomes" id="UP000254107">
    <property type="component" value="Unassembled WGS sequence"/>
</dbReference>
<keyword evidence="5" id="KW-1185">Reference proteome</keyword>
<name>A0A1V4H0T0_MORLA</name>
<sequence>MISLDTNILVRFLVRDDEIQFQKVLHFLQDLENNQKQAFISLLVLIELNWVLSFRYKIARQDIIHEMINLCHMPIFDIEHNKEVKQTLLYAQNNTFDLSDLLIACKSRSLDNLPVYTFDKKASRAEGFVLLP</sequence>
<reference evidence="2" key="2">
    <citation type="submission" date="2017-03" db="EMBL/GenBank/DDBJ databases">
        <authorList>
            <person name="Afonso C.L."/>
            <person name="Miller P.J."/>
            <person name="Scott M.A."/>
            <person name="Spackman E."/>
            <person name="Goraichik I."/>
            <person name="Dimitrov K.M."/>
            <person name="Suarez D.L."/>
            <person name="Swayne D.E."/>
        </authorList>
    </citation>
    <scope>NUCLEOTIDE SEQUENCE</scope>
    <source>
        <strain evidence="2">CCUG 4441</strain>
    </source>
</reference>
<proteinExistence type="predicted"/>
<gene>
    <name evidence="2" type="ORF">B5J94_03330</name>
    <name evidence="3" type="ORF">NCTC7911_00591</name>
</gene>
<protein>
    <submittedName>
        <fullName evidence="3">Predicted nucleic acid-binding protein, contains PIN domain</fullName>
    </submittedName>
</protein>
<dbReference type="Pfam" id="PF01850">
    <property type="entry name" value="PIN"/>
    <property type="match status" value="1"/>
</dbReference>
<dbReference type="Proteomes" id="UP000191025">
    <property type="component" value="Unassembled WGS sequence"/>
</dbReference>
<reference evidence="3 5" key="3">
    <citation type="submission" date="2018-06" db="EMBL/GenBank/DDBJ databases">
        <authorList>
            <consortium name="Pathogen Informatics"/>
            <person name="Doyle S."/>
        </authorList>
    </citation>
    <scope>NUCLEOTIDE SEQUENCE [LARGE SCALE GENOMIC DNA]</scope>
    <source>
        <strain evidence="3 5">NCTC7911</strain>
    </source>
</reference>
<dbReference type="Gene3D" id="3.40.50.1010">
    <property type="entry name" value="5'-nuclease"/>
    <property type="match status" value="1"/>
</dbReference>
<dbReference type="InterPro" id="IPR029060">
    <property type="entry name" value="PIN-like_dom_sf"/>
</dbReference>
<dbReference type="CDD" id="cd18683">
    <property type="entry name" value="PIN_VapC-like"/>
    <property type="match status" value="1"/>
</dbReference>
<organism evidence="2 4">
    <name type="scientific">Moraxella lacunata</name>
    <dbReference type="NCBI Taxonomy" id="477"/>
    <lineage>
        <taxon>Bacteria</taxon>
        <taxon>Pseudomonadati</taxon>
        <taxon>Pseudomonadota</taxon>
        <taxon>Gammaproteobacteria</taxon>
        <taxon>Moraxellales</taxon>
        <taxon>Moraxellaceae</taxon>
        <taxon>Moraxella</taxon>
    </lineage>
</organism>
<dbReference type="GeneID" id="302269247"/>
<dbReference type="EMBL" id="UGQC01000001">
    <property type="protein sequence ID" value="STY99218.1"/>
    <property type="molecule type" value="Genomic_DNA"/>
</dbReference>
<evidence type="ECO:0000313" key="4">
    <source>
        <dbReference type="Proteomes" id="UP000191025"/>
    </source>
</evidence>
<evidence type="ECO:0000313" key="2">
    <source>
        <dbReference type="EMBL" id="OPH38465.1"/>
    </source>
</evidence>
<evidence type="ECO:0000259" key="1">
    <source>
        <dbReference type="Pfam" id="PF01850"/>
    </source>
</evidence>
<dbReference type="RefSeq" id="WP_079363931.1">
    <property type="nucleotide sequence ID" value="NZ_MXAN01000015.1"/>
</dbReference>
<dbReference type="EMBL" id="MXAN01000015">
    <property type="protein sequence ID" value="OPH38465.1"/>
    <property type="molecule type" value="Genomic_DNA"/>
</dbReference>
<dbReference type="InterPro" id="IPR002716">
    <property type="entry name" value="PIN_dom"/>
</dbReference>
<evidence type="ECO:0000313" key="3">
    <source>
        <dbReference type="EMBL" id="STY99218.1"/>
    </source>
</evidence>
<reference evidence="4" key="1">
    <citation type="submission" date="2017-03" db="EMBL/GenBank/DDBJ databases">
        <title>Draft genome sequence of Moraxella equi CCUG 4950T type strain.</title>
        <authorList>
            <person name="Salva-Serra F."/>
            <person name="Engstrom-Jakobsson H."/>
            <person name="Thorell K."/>
            <person name="Jaen-Luchoro D."/>
            <person name="Gonzales-Siles L."/>
            <person name="Karlsson R."/>
            <person name="Yazdan S."/>
            <person name="Boulund F."/>
            <person name="Johnning A."/>
            <person name="Engstrand L."/>
            <person name="Kristiansson E."/>
            <person name="Moore E."/>
        </authorList>
    </citation>
    <scope>NUCLEOTIDE SEQUENCE [LARGE SCALE GENOMIC DNA]</scope>
    <source>
        <strain evidence="4">CCUG 4441</strain>
    </source>
</reference>
<accession>A0A1V4H0T0</accession>
<dbReference type="SUPFAM" id="SSF88723">
    <property type="entry name" value="PIN domain-like"/>
    <property type="match status" value="1"/>
</dbReference>